<gene>
    <name evidence="1" type="ORF">GIL414_LOCUS57965</name>
</gene>
<name>A0A8S3DLX9_9BILA</name>
<comment type="caution">
    <text evidence="1">The sequence shown here is derived from an EMBL/GenBank/DDBJ whole genome shotgun (WGS) entry which is preliminary data.</text>
</comment>
<evidence type="ECO:0000313" key="2">
    <source>
        <dbReference type="Proteomes" id="UP000681720"/>
    </source>
</evidence>
<dbReference type="InterPro" id="IPR029000">
    <property type="entry name" value="Cyclophilin-like_dom_sf"/>
</dbReference>
<dbReference type="SUPFAM" id="SSF50891">
    <property type="entry name" value="Cyclophilin-like"/>
    <property type="match status" value="1"/>
</dbReference>
<feature type="non-terminal residue" evidence="1">
    <location>
        <position position="27"/>
    </location>
</feature>
<protein>
    <submittedName>
        <fullName evidence="1">Uncharacterized protein</fullName>
    </submittedName>
</protein>
<reference evidence="1" key="1">
    <citation type="submission" date="2021-02" db="EMBL/GenBank/DDBJ databases">
        <authorList>
            <person name="Nowell W R."/>
        </authorList>
    </citation>
    <scope>NUCLEOTIDE SEQUENCE</scope>
</reference>
<evidence type="ECO:0000313" key="1">
    <source>
        <dbReference type="EMBL" id="CAF5012474.1"/>
    </source>
</evidence>
<proteinExistence type="predicted"/>
<accession>A0A8S3DLX9</accession>
<organism evidence="1 2">
    <name type="scientific">Rotaria magnacalcarata</name>
    <dbReference type="NCBI Taxonomy" id="392030"/>
    <lineage>
        <taxon>Eukaryota</taxon>
        <taxon>Metazoa</taxon>
        <taxon>Spiralia</taxon>
        <taxon>Gnathifera</taxon>
        <taxon>Rotifera</taxon>
        <taxon>Eurotatoria</taxon>
        <taxon>Bdelloidea</taxon>
        <taxon>Philodinida</taxon>
        <taxon>Philodinidae</taxon>
        <taxon>Rotaria</taxon>
    </lineage>
</organism>
<dbReference type="AlphaFoldDB" id="A0A8S3DLX9"/>
<dbReference type="Proteomes" id="UP000681720">
    <property type="component" value="Unassembled WGS sequence"/>
</dbReference>
<dbReference type="EMBL" id="CAJOBJ010211564">
    <property type="protein sequence ID" value="CAF5012474.1"/>
    <property type="molecule type" value="Genomic_DNA"/>
</dbReference>
<sequence length="27" mass="3152">MTNFGSNINNSEFFITFIGLPFFDDTY</sequence>